<evidence type="ECO:0000313" key="1">
    <source>
        <dbReference type="EMBL" id="CAH2029933.1"/>
    </source>
</evidence>
<accession>A0ABM9D6C5</accession>
<dbReference type="RefSeq" id="WP_305730910.1">
    <property type="nucleotide sequence ID" value="NZ_OW150024.1"/>
</dbReference>
<dbReference type="Pfam" id="PF13578">
    <property type="entry name" value="Methyltransf_24"/>
    <property type="match status" value="1"/>
</dbReference>
<name>A0ABM9D6C5_9BACT</name>
<dbReference type="Gene3D" id="3.40.50.150">
    <property type="entry name" value="Vaccinia Virus protein VP39"/>
    <property type="match status" value="1"/>
</dbReference>
<dbReference type="SUPFAM" id="SSF53335">
    <property type="entry name" value="S-adenosyl-L-methionine-dependent methyltransferases"/>
    <property type="match status" value="1"/>
</dbReference>
<gene>
    <name evidence="1" type="ORF">GEAMG1_0111</name>
</gene>
<evidence type="ECO:0008006" key="3">
    <source>
        <dbReference type="Google" id="ProtNLM"/>
    </source>
</evidence>
<proteinExistence type="predicted"/>
<dbReference type="EMBL" id="OW150024">
    <property type="protein sequence ID" value="CAH2029933.1"/>
    <property type="molecule type" value="Genomic_DNA"/>
</dbReference>
<dbReference type="Proteomes" id="UP001295463">
    <property type="component" value="Chromosome"/>
</dbReference>
<organism evidence="1 2">
    <name type="scientific">Trichlorobacter ammonificans</name>
    <dbReference type="NCBI Taxonomy" id="2916410"/>
    <lineage>
        <taxon>Bacteria</taxon>
        <taxon>Pseudomonadati</taxon>
        <taxon>Thermodesulfobacteriota</taxon>
        <taxon>Desulfuromonadia</taxon>
        <taxon>Geobacterales</taxon>
        <taxon>Geobacteraceae</taxon>
        <taxon>Trichlorobacter</taxon>
    </lineage>
</organism>
<reference evidence="1 2" key="1">
    <citation type="submission" date="2022-03" db="EMBL/GenBank/DDBJ databases">
        <authorList>
            <person name="Koch H."/>
        </authorList>
    </citation>
    <scope>NUCLEOTIDE SEQUENCE [LARGE SCALE GENOMIC DNA]</scope>
    <source>
        <strain evidence="1 2">G1</strain>
    </source>
</reference>
<sequence length="228" mass="25962">MKPPKYYRTFDYQKSLLPNYYLASLEEGVNNIQDAQEKTGLTIGYPGWGLIYYLLLSHLNPQENNIIVETGTNIGCTTIILAQALKDVKAAGHVYTVELEEANYMRALDNFRNAHVNSFITAFNCDSRIALKHITARHTNICVALLDASHLFHDVMEEFEMVLPHLADNALVIFDNTYQISDPHEDPRVHGALQEIVKRHGGNLINFEHVSWYTPGVAIWQKNNRISH</sequence>
<keyword evidence="2" id="KW-1185">Reference proteome</keyword>
<protein>
    <recommendedName>
        <fullName evidence="3">Methyltransferase domain-containing protein</fullName>
    </recommendedName>
</protein>
<dbReference type="InterPro" id="IPR029063">
    <property type="entry name" value="SAM-dependent_MTases_sf"/>
</dbReference>
<evidence type="ECO:0000313" key="2">
    <source>
        <dbReference type="Proteomes" id="UP001295463"/>
    </source>
</evidence>